<proteinExistence type="predicted"/>
<gene>
    <name evidence="1" type="ORF">LCGC14_2761730</name>
</gene>
<dbReference type="EMBL" id="LAZR01050777">
    <property type="protein sequence ID" value="KKK86589.1"/>
    <property type="molecule type" value="Genomic_DNA"/>
</dbReference>
<reference evidence="1" key="1">
    <citation type="journal article" date="2015" name="Nature">
        <title>Complex archaea that bridge the gap between prokaryotes and eukaryotes.</title>
        <authorList>
            <person name="Spang A."/>
            <person name="Saw J.H."/>
            <person name="Jorgensen S.L."/>
            <person name="Zaremba-Niedzwiedzka K."/>
            <person name="Martijn J."/>
            <person name="Lind A.E."/>
            <person name="van Eijk R."/>
            <person name="Schleper C."/>
            <person name="Guy L."/>
            <person name="Ettema T.J."/>
        </authorList>
    </citation>
    <scope>NUCLEOTIDE SEQUENCE</scope>
</reference>
<protein>
    <submittedName>
        <fullName evidence="1">Uncharacterized protein</fullName>
    </submittedName>
</protein>
<organism evidence="1">
    <name type="scientific">marine sediment metagenome</name>
    <dbReference type="NCBI Taxonomy" id="412755"/>
    <lineage>
        <taxon>unclassified sequences</taxon>
        <taxon>metagenomes</taxon>
        <taxon>ecological metagenomes</taxon>
    </lineage>
</organism>
<sequence>MKTVDISGMGGSYELGCQKMIKNGMRFLKDKPDFDWAGYIQYSNIYGIASAESEQAKALDDVLTDGLNGDYTGAMHQAVVNHLRHIQELGYDGWLKEAEKHDMKIYEIPEEDEIDTQLLIYQIEWQLKLDGGYDPMAELFRNIPVEDLIAVDVNDPDSVKRAGEEILKRMRSFEGRDKNDSPNKKR</sequence>
<evidence type="ECO:0000313" key="1">
    <source>
        <dbReference type="EMBL" id="KKK86589.1"/>
    </source>
</evidence>
<dbReference type="AlphaFoldDB" id="A0A0F9B7C6"/>
<comment type="caution">
    <text evidence="1">The sequence shown here is derived from an EMBL/GenBank/DDBJ whole genome shotgun (WGS) entry which is preliminary data.</text>
</comment>
<name>A0A0F9B7C6_9ZZZZ</name>
<accession>A0A0F9B7C6</accession>